<dbReference type="GO" id="GO:0031380">
    <property type="term" value="C:nuclear RNA-directed RNA polymerase complex"/>
    <property type="evidence" value="ECO:0007669"/>
    <property type="project" value="TreeGrafter"/>
</dbReference>
<feature type="region of interest" description="Disordered" evidence="1">
    <location>
        <begin position="261"/>
        <end position="304"/>
    </location>
</feature>
<dbReference type="PANTHER" id="PTHR10887">
    <property type="entry name" value="DNA2/NAM7 HELICASE FAMILY"/>
    <property type="match status" value="1"/>
</dbReference>
<dbReference type="Gene3D" id="3.40.50.300">
    <property type="entry name" value="P-loop containing nucleotide triphosphate hydrolases"/>
    <property type="match status" value="1"/>
</dbReference>
<dbReference type="InterPro" id="IPR027417">
    <property type="entry name" value="P-loop_NTPase"/>
</dbReference>
<dbReference type="Proteomes" id="UP000504603">
    <property type="component" value="Unplaced"/>
</dbReference>
<feature type="region of interest" description="Disordered" evidence="1">
    <location>
        <begin position="204"/>
        <end position="248"/>
    </location>
</feature>
<dbReference type="GeneID" id="111011991"/>
<evidence type="ECO:0000313" key="4">
    <source>
        <dbReference type="RefSeq" id="XP_022141690.1"/>
    </source>
</evidence>
<dbReference type="SUPFAM" id="SSF52540">
    <property type="entry name" value="P-loop containing nucleoside triphosphate hydrolases"/>
    <property type="match status" value="1"/>
</dbReference>
<keyword evidence="4" id="KW-0378">Hydrolase</keyword>
<dbReference type="PANTHER" id="PTHR10887:SF341">
    <property type="entry name" value="NFX1-TYPE ZINC FINGER-CONTAINING PROTEIN 1"/>
    <property type="match status" value="1"/>
</dbReference>
<feature type="compositionally biased region" description="Pro residues" evidence="1">
    <location>
        <begin position="148"/>
        <end position="168"/>
    </location>
</feature>
<sequence length="770" mass="85172">MSLLLDILRCFCCCFDDSHFDNNYNDISTANSYSRTCVLGSSYKITQSDTSTATPLLSDYYPNRYKAKESDRFLRPPSPKILEKSTQASHNANASRPHFSSSVFPKPSSQPVAPLSGKSTLSSHLTPSSSINATPKGVPSPSKLPASSPKPPPTSNPTLHPGPGPGPHPSNKTYAQEYVLDGSGFLPSSKPAVTVLGRITLPKHLSPSNSINAPSLSSSSSCGSNSPPSTPPRLQTASKQPSPSPLFSGLTQNLANQLVSSPKLRTATSEPSKTSLPSPSTCCHEPPQTSNPTLRPASSSKTNPHEYVLDANSSLPLYLIPRDVEDLIKNDIVPQVLRKPLSPLTYKSGFAALLHAEDFYYKKWSNYKLENVSLELQQITIHKRTNKKTKFNGHEKVNKTFVAIEIDSVPERRPFLLSRDLVHARLCGRNLEPFQGFVYRIAKSNTALGRKSFLLVDFGDDFHSRHHETNKYDISFTFNRVCLKRAHQAVEVVSDSLFQNFLFPGSRSTDGHACIQVTHYSHQQLDPDQKNAVRQISLLRGSPPYLIRGPPSVLVYGWGENRSFGISRTGAVVKGAAFQIYSTSPNSRILICAPTNTTCDHLMISLKKVIPESKMFRATAAFRELKDVPYDILSLCDYDEINECFTCPSLDELHEYKIIFSTFMSSFRLHAKGLAAGHFSHIFLLDASAAIEPETLVPLTKFATDATAVVVTGEAGKQPNWVRSSIARRHGLKVSYFERLEEKFSYRNLDPLFISEVYEEDPESRNSFVL</sequence>
<dbReference type="RefSeq" id="XP_022141690.1">
    <property type="nucleotide sequence ID" value="XM_022285998.1"/>
</dbReference>
<dbReference type="KEGG" id="mcha:111011991"/>
<feature type="compositionally biased region" description="Polar residues" evidence="1">
    <location>
        <begin position="266"/>
        <end position="302"/>
    </location>
</feature>
<feature type="domain" description="Helicase MOV-10-like beta-barrel" evidence="2">
    <location>
        <begin position="395"/>
        <end position="476"/>
    </location>
</feature>
<dbReference type="GO" id="GO:0004386">
    <property type="term" value="F:helicase activity"/>
    <property type="evidence" value="ECO:0007669"/>
    <property type="project" value="UniProtKB-KW"/>
</dbReference>
<keyword evidence="4" id="KW-0067">ATP-binding</keyword>
<feature type="compositionally biased region" description="Low complexity" evidence="1">
    <location>
        <begin position="206"/>
        <end position="227"/>
    </location>
</feature>
<organism evidence="3 4">
    <name type="scientific">Momordica charantia</name>
    <name type="common">Bitter gourd</name>
    <name type="synonym">Balsam pear</name>
    <dbReference type="NCBI Taxonomy" id="3673"/>
    <lineage>
        <taxon>Eukaryota</taxon>
        <taxon>Viridiplantae</taxon>
        <taxon>Streptophyta</taxon>
        <taxon>Embryophyta</taxon>
        <taxon>Tracheophyta</taxon>
        <taxon>Spermatophyta</taxon>
        <taxon>Magnoliopsida</taxon>
        <taxon>eudicotyledons</taxon>
        <taxon>Gunneridae</taxon>
        <taxon>Pentapetalae</taxon>
        <taxon>rosids</taxon>
        <taxon>fabids</taxon>
        <taxon>Cucurbitales</taxon>
        <taxon>Cucurbitaceae</taxon>
        <taxon>Momordiceae</taxon>
        <taxon>Momordica</taxon>
    </lineage>
</organism>
<dbReference type="InterPro" id="IPR049080">
    <property type="entry name" value="MOV-10-like_beta-barrel"/>
</dbReference>
<dbReference type="GO" id="GO:0031048">
    <property type="term" value="P:regulatory ncRNA-mediated heterochromatin formation"/>
    <property type="evidence" value="ECO:0007669"/>
    <property type="project" value="TreeGrafter"/>
</dbReference>
<keyword evidence="3" id="KW-1185">Reference proteome</keyword>
<gene>
    <name evidence="4" type="primary">LOC111011991</name>
</gene>
<reference evidence="4" key="1">
    <citation type="submission" date="2025-08" db="UniProtKB">
        <authorList>
            <consortium name="RefSeq"/>
        </authorList>
    </citation>
    <scope>IDENTIFICATION</scope>
    <source>
        <strain evidence="4">OHB3-1</strain>
    </source>
</reference>
<accession>A0A6J1CIT5</accession>
<feature type="compositionally biased region" description="Polar residues" evidence="1">
    <location>
        <begin position="84"/>
        <end position="111"/>
    </location>
</feature>
<evidence type="ECO:0000259" key="2">
    <source>
        <dbReference type="Pfam" id="PF21634"/>
    </source>
</evidence>
<name>A0A6J1CIT5_MOMCH</name>
<protein>
    <submittedName>
        <fullName evidence="4">Probable RNA helicase SDE3</fullName>
    </submittedName>
</protein>
<dbReference type="Pfam" id="PF21634">
    <property type="entry name" value="MOV-10_beta-barrel"/>
    <property type="match status" value="1"/>
</dbReference>
<keyword evidence="4" id="KW-0547">Nucleotide-binding</keyword>
<keyword evidence="4" id="KW-0347">Helicase</keyword>
<dbReference type="InterPro" id="IPR045055">
    <property type="entry name" value="DNA2/NAM7-like"/>
</dbReference>
<dbReference type="AlphaFoldDB" id="A0A6J1CIT5"/>
<feature type="compositionally biased region" description="Low complexity" evidence="1">
    <location>
        <begin position="119"/>
        <end position="130"/>
    </location>
</feature>
<proteinExistence type="predicted"/>
<evidence type="ECO:0000256" key="1">
    <source>
        <dbReference type="SAM" id="MobiDB-lite"/>
    </source>
</evidence>
<evidence type="ECO:0000313" key="3">
    <source>
        <dbReference type="Proteomes" id="UP000504603"/>
    </source>
</evidence>
<dbReference type="OrthoDB" id="6513042at2759"/>
<feature type="region of interest" description="Disordered" evidence="1">
    <location>
        <begin position="84"/>
        <end position="174"/>
    </location>
</feature>